<organism evidence="5 6">
    <name type="scientific">Porphyridium purpureum</name>
    <name type="common">Red alga</name>
    <name type="synonym">Porphyridium cruentum</name>
    <dbReference type="NCBI Taxonomy" id="35688"/>
    <lineage>
        <taxon>Eukaryota</taxon>
        <taxon>Rhodophyta</taxon>
        <taxon>Bangiophyceae</taxon>
        <taxon>Porphyridiales</taxon>
        <taxon>Porphyridiaceae</taxon>
        <taxon>Porphyridium</taxon>
    </lineage>
</organism>
<keyword evidence="6" id="KW-1185">Reference proteome</keyword>
<reference evidence="6" key="1">
    <citation type="journal article" date="2019" name="Nat. Commun.">
        <title>Expansion of phycobilisome linker gene families in mesophilic red algae.</title>
        <authorList>
            <person name="Lee J."/>
            <person name="Kim D."/>
            <person name="Bhattacharya D."/>
            <person name="Yoon H.S."/>
        </authorList>
    </citation>
    <scope>NUCLEOTIDE SEQUENCE [LARGE SCALE GENOMIC DNA]</scope>
    <source>
        <strain evidence="6">CCMP 1328</strain>
    </source>
</reference>
<evidence type="ECO:0000313" key="6">
    <source>
        <dbReference type="Proteomes" id="UP000324585"/>
    </source>
</evidence>
<dbReference type="InterPro" id="IPR036227">
    <property type="entry name" value="Ribosomal_uL15/eL18_sf"/>
</dbReference>
<dbReference type="PANTHER" id="PTHR12934">
    <property type="entry name" value="50S RIBOSOMAL PROTEIN L15"/>
    <property type="match status" value="1"/>
</dbReference>
<dbReference type="SUPFAM" id="SSF52080">
    <property type="entry name" value="Ribosomal proteins L15p and L18e"/>
    <property type="match status" value="1"/>
</dbReference>
<dbReference type="GO" id="GO:0003735">
    <property type="term" value="F:structural constituent of ribosome"/>
    <property type="evidence" value="ECO:0007669"/>
    <property type="project" value="InterPro"/>
</dbReference>
<evidence type="ECO:0000259" key="4">
    <source>
        <dbReference type="Pfam" id="PF00828"/>
    </source>
</evidence>
<dbReference type="Proteomes" id="UP000324585">
    <property type="component" value="Unassembled WGS sequence"/>
</dbReference>
<dbReference type="InterPro" id="IPR005749">
    <property type="entry name" value="Ribosomal_uL15_bac-type"/>
</dbReference>
<evidence type="ECO:0000256" key="3">
    <source>
        <dbReference type="ARBA" id="ARBA00023274"/>
    </source>
</evidence>
<dbReference type="GO" id="GO:0006412">
    <property type="term" value="P:translation"/>
    <property type="evidence" value="ECO:0007669"/>
    <property type="project" value="InterPro"/>
</dbReference>
<accession>A0A5J4YK54</accession>
<comment type="similarity">
    <text evidence="1">Belongs to the universal ribosomal protein uL15 family.</text>
</comment>
<keyword evidence="2 5" id="KW-0689">Ribosomal protein</keyword>
<comment type="caution">
    <text evidence="5">The sequence shown here is derived from an EMBL/GenBank/DDBJ whole genome shotgun (WGS) entry which is preliminary data.</text>
</comment>
<sequence length="267" mass="30251">MVSALSGSWGRTPATGLMSRRLYHHVVVREPFNLGNLKPNKGAKKRIKRLARSRRGFGGRKCGVGNKGQKAKSGGSIPLWFEGGNTPLFKLFPKVARMKSLKAPLNRVSLKTIQLYIDKGRLDPTEQITLRILWRSGVLSMAPKRGVYLVPEGAEHLRQAIDIQVQESSERAADAILKRGGKLQLVYYARIPLRAHLKPFKWTKKGRPVPRNARPKPRYQDFYCEQNEKGEWCRNIKDPDDVLYRKPKIGQLANSVVWPSDFASVKD</sequence>
<protein>
    <submittedName>
        <fullName evidence="5">54S ribosomal protein L10, mitochondrial</fullName>
    </submittedName>
</protein>
<name>A0A5J4YK54_PORPP</name>
<evidence type="ECO:0000256" key="1">
    <source>
        <dbReference type="ARBA" id="ARBA00007320"/>
    </source>
</evidence>
<evidence type="ECO:0000256" key="2">
    <source>
        <dbReference type="ARBA" id="ARBA00022980"/>
    </source>
</evidence>
<dbReference type="HAMAP" id="MF_01341">
    <property type="entry name" value="Ribosomal_uL15"/>
    <property type="match status" value="1"/>
</dbReference>
<dbReference type="EMBL" id="VRMN01000011">
    <property type="protein sequence ID" value="KAA8491809.1"/>
    <property type="molecule type" value="Genomic_DNA"/>
</dbReference>
<dbReference type="NCBIfam" id="TIGR01071">
    <property type="entry name" value="rplO_bact"/>
    <property type="match status" value="1"/>
</dbReference>
<keyword evidence="3" id="KW-0687">Ribonucleoprotein</keyword>
<dbReference type="PANTHER" id="PTHR12934:SF11">
    <property type="entry name" value="LARGE RIBOSOMAL SUBUNIT PROTEIN UL15M"/>
    <property type="match status" value="1"/>
</dbReference>
<dbReference type="OMA" id="EPGWLVN"/>
<gene>
    <name evidence="5" type="ORF">FVE85_8291</name>
</gene>
<evidence type="ECO:0000313" key="5">
    <source>
        <dbReference type="EMBL" id="KAA8491809.1"/>
    </source>
</evidence>
<dbReference type="AlphaFoldDB" id="A0A5J4YK54"/>
<dbReference type="InterPro" id="IPR021131">
    <property type="entry name" value="Ribosomal_uL15/eL18"/>
</dbReference>
<dbReference type="OrthoDB" id="361383at2759"/>
<dbReference type="GO" id="GO:0005762">
    <property type="term" value="C:mitochondrial large ribosomal subunit"/>
    <property type="evidence" value="ECO:0007669"/>
    <property type="project" value="TreeGrafter"/>
</dbReference>
<proteinExistence type="inferred from homology"/>
<dbReference type="InterPro" id="IPR030878">
    <property type="entry name" value="Ribosomal_uL15"/>
</dbReference>
<dbReference type="Pfam" id="PF00828">
    <property type="entry name" value="Ribosomal_L27A"/>
    <property type="match status" value="1"/>
</dbReference>
<feature type="domain" description="Large ribosomal subunit protein uL15/eL18" evidence="4">
    <location>
        <begin position="108"/>
        <end position="183"/>
    </location>
</feature>